<dbReference type="PANTHER" id="PTHR21248:SF20">
    <property type="entry name" value="CARDIOLIPIN SYNTHASE YWIE-RELATED"/>
    <property type="match status" value="1"/>
</dbReference>
<keyword evidence="4 11" id="KW-0812">Transmembrane</keyword>
<name>A0A0U2N2B3_9BACL</name>
<dbReference type="GO" id="GO:0032049">
    <property type="term" value="P:cardiolipin biosynthetic process"/>
    <property type="evidence" value="ECO:0007669"/>
    <property type="project" value="UniProtKB-UniRule"/>
</dbReference>
<gene>
    <name evidence="14" type="ORF">IJ22_50330</name>
</gene>
<feature type="active site" evidence="11">
    <location>
        <position position="394"/>
    </location>
</feature>
<dbReference type="CDD" id="cd09112">
    <property type="entry name" value="PLDc_CLS_2"/>
    <property type="match status" value="1"/>
</dbReference>
<sequence>MLWLVIALLLFILQILTILIGEFRHPPKAMAWLFILFIIPVVGCVMYYFLAKEYNRRRKVRRRGLSARSDIRLVGSKLKASDPEWDDNQFKNWRHEQRLFALLNNIPGSQVTYRNEIEVLTNASEAYPAMLEAMEQAKDHIHFEFYTIRDDGVGKQFQDVLIRKAREGVKVRCIFDGIGSYQLSSKFTDELKQAGCEVYFFLPIMIAFFNQRINYRNHRKIVVVDGLKGFVGGINIGDEYLGGNPKLGFWRDTHLKLEGDVVYSLQHTFLVDWLFVSGNRLTDTSLFPEHECRGRKPAQIIDSGPDAHWDAILEMYFGAITAAKKRLYITTPYFIPDASICMGLKTAAISGVDVRIIFPQKSDSSIVNYASMSYFEELLQAGVRFYAYQKGFIHAKVMLIDNLLGTVGTANVDMRSFYSNFELNAVVYDRETLHRLESDFLHDLKDCREIKLEAFEKRSRWQKIKEVMGRILSPLY</sequence>
<keyword evidence="7 11" id="KW-0443">Lipid metabolism</keyword>
<dbReference type="RefSeq" id="WP_054819619.1">
    <property type="nucleotide sequence ID" value="NZ_CP013652.1"/>
</dbReference>
<evidence type="ECO:0000256" key="2">
    <source>
        <dbReference type="ARBA" id="ARBA00022516"/>
    </source>
</evidence>
<dbReference type="STRING" id="162209.IJ22_50330"/>
<dbReference type="GO" id="GO:0005886">
    <property type="term" value="C:plasma membrane"/>
    <property type="evidence" value="ECO:0007669"/>
    <property type="project" value="UniProtKB-SubCell"/>
</dbReference>
<dbReference type="InterPro" id="IPR030874">
    <property type="entry name" value="Cardiolipin_synth_Firmi"/>
</dbReference>
<comment type="subcellular location">
    <subcellularLocation>
        <location evidence="11">Cell membrane</location>
        <topology evidence="11">Multi-pass membrane protein</topology>
    </subcellularLocation>
</comment>
<feature type="active site" evidence="11">
    <location>
        <position position="396"/>
    </location>
</feature>
<feature type="active site" evidence="11">
    <location>
        <position position="401"/>
    </location>
</feature>
<feature type="transmembrane region" description="Helical" evidence="11">
    <location>
        <begin position="31"/>
        <end position="51"/>
    </location>
</feature>
<dbReference type="PANTHER" id="PTHR21248">
    <property type="entry name" value="CARDIOLIPIN SYNTHASE"/>
    <property type="match status" value="1"/>
</dbReference>
<keyword evidence="1 11" id="KW-1003">Cell membrane</keyword>
<evidence type="ECO:0000313" key="15">
    <source>
        <dbReference type="Proteomes" id="UP000061660"/>
    </source>
</evidence>
<feature type="domain" description="PLD phosphodiesterase" evidence="13">
    <location>
        <begin position="213"/>
        <end position="240"/>
    </location>
</feature>
<keyword evidence="10 11" id="KW-1208">Phospholipid metabolism</keyword>
<keyword evidence="15" id="KW-1185">Reference proteome</keyword>
<protein>
    <recommendedName>
        <fullName evidence="11 12">Cardiolipin synthase</fullName>
        <shortName evidence="11">CL synthase</shortName>
        <ecNumber evidence="11 12">2.7.8.-</ecNumber>
    </recommendedName>
</protein>
<feature type="domain" description="PLD phosphodiesterase" evidence="13">
    <location>
        <begin position="389"/>
        <end position="416"/>
    </location>
</feature>
<evidence type="ECO:0000259" key="13">
    <source>
        <dbReference type="PROSITE" id="PS50035"/>
    </source>
</evidence>
<keyword evidence="8 11" id="KW-0472">Membrane</keyword>
<feature type="active site" evidence="11">
    <location>
        <position position="220"/>
    </location>
</feature>
<comment type="catalytic activity">
    <reaction evidence="11">
        <text>2 a 1,2-diacyl-sn-glycero-3-phospho-(1'-sn-glycerol) = a cardiolipin + glycerol</text>
        <dbReference type="Rhea" id="RHEA:31451"/>
        <dbReference type="ChEBI" id="CHEBI:17754"/>
        <dbReference type="ChEBI" id="CHEBI:62237"/>
        <dbReference type="ChEBI" id="CHEBI:64716"/>
    </reaction>
</comment>
<comment type="function">
    <text evidence="11">Catalyzes the reversible phosphatidyl group transfer from one phosphatidylglycerol molecule to another to form cardiolipin (CL) (diphosphatidylglycerol) and glycerol.</text>
</comment>
<dbReference type="Proteomes" id="UP000061660">
    <property type="component" value="Chromosome"/>
</dbReference>
<dbReference type="PATRIC" id="fig|162209.4.peg.5318"/>
<feature type="active site" evidence="11">
    <location>
        <position position="225"/>
    </location>
</feature>
<evidence type="ECO:0000256" key="7">
    <source>
        <dbReference type="ARBA" id="ARBA00023098"/>
    </source>
</evidence>
<evidence type="ECO:0000256" key="10">
    <source>
        <dbReference type="ARBA" id="ARBA00023264"/>
    </source>
</evidence>
<dbReference type="KEGG" id="pnp:IJ22_50330"/>
<comment type="similarity">
    <text evidence="11">Belongs to the phospholipase D family. Cardiolipin synthase subfamily.</text>
</comment>
<feature type="active site" evidence="11">
    <location>
        <position position="218"/>
    </location>
</feature>
<evidence type="ECO:0000256" key="9">
    <source>
        <dbReference type="ARBA" id="ARBA00023209"/>
    </source>
</evidence>
<evidence type="ECO:0000256" key="1">
    <source>
        <dbReference type="ARBA" id="ARBA00022475"/>
    </source>
</evidence>
<comment type="caution">
    <text evidence="11">Lacks conserved residue(s) required for the propagation of feature annotation.</text>
</comment>
<keyword evidence="5" id="KW-0677">Repeat</keyword>
<dbReference type="PROSITE" id="PS50035">
    <property type="entry name" value="PLD"/>
    <property type="match status" value="2"/>
</dbReference>
<evidence type="ECO:0000256" key="6">
    <source>
        <dbReference type="ARBA" id="ARBA00022989"/>
    </source>
</evidence>
<dbReference type="EMBL" id="CP013652">
    <property type="protein sequence ID" value="ALS25295.1"/>
    <property type="molecule type" value="Genomic_DNA"/>
</dbReference>
<proteinExistence type="inferred from homology"/>
<evidence type="ECO:0000256" key="8">
    <source>
        <dbReference type="ARBA" id="ARBA00023136"/>
    </source>
</evidence>
<dbReference type="GO" id="GO:0008808">
    <property type="term" value="F:cardiolipin synthase activity"/>
    <property type="evidence" value="ECO:0007669"/>
    <property type="project" value="UniProtKB-UniRule"/>
</dbReference>
<evidence type="ECO:0000256" key="11">
    <source>
        <dbReference type="HAMAP-Rule" id="MF_01916"/>
    </source>
</evidence>
<dbReference type="Pfam" id="PF13091">
    <property type="entry name" value="PLDc_2"/>
    <property type="match status" value="2"/>
</dbReference>
<dbReference type="Gene3D" id="3.30.870.10">
    <property type="entry name" value="Endonuclease Chain A"/>
    <property type="match status" value="2"/>
</dbReference>
<keyword evidence="3 11" id="KW-0808">Transferase</keyword>
<dbReference type="InterPro" id="IPR025202">
    <property type="entry name" value="PLD-like_dom"/>
</dbReference>
<dbReference type="SUPFAM" id="SSF56024">
    <property type="entry name" value="Phospholipase D/nuclease"/>
    <property type="match status" value="2"/>
</dbReference>
<evidence type="ECO:0000256" key="12">
    <source>
        <dbReference type="NCBIfam" id="TIGR04265"/>
    </source>
</evidence>
<dbReference type="HAMAP" id="MF_01916">
    <property type="entry name" value="Cardiolipin_synth_Cls"/>
    <property type="match status" value="1"/>
</dbReference>
<reference evidence="15" key="1">
    <citation type="submission" date="2015-12" db="EMBL/GenBank/DDBJ databases">
        <title>Complete genome sequences of two moderately thermophilic Paenibacillus species.</title>
        <authorList>
            <person name="Butler R.III."/>
            <person name="Wang J."/>
            <person name="Stark B.C."/>
            <person name="Pombert J.-F."/>
        </authorList>
    </citation>
    <scope>NUCLEOTIDE SEQUENCE [LARGE SCALE GENOMIC DNA]</scope>
    <source>
        <strain evidence="15">32O-Y</strain>
    </source>
</reference>
<evidence type="ECO:0000256" key="5">
    <source>
        <dbReference type="ARBA" id="ARBA00022737"/>
    </source>
</evidence>
<dbReference type="SMART" id="SM00155">
    <property type="entry name" value="PLDc"/>
    <property type="match status" value="2"/>
</dbReference>
<organism evidence="14 15">
    <name type="scientific">Paenibacillus naphthalenovorans</name>
    <dbReference type="NCBI Taxonomy" id="162209"/>
    <lineage>
        <taxon>Bacteria</taxon>
        <taxon>Bacillati</taxon>
        <taxon>Bacillota</taxon>
        <taxon>Bacilli</taxon>
        <taxon>Bacillales</taxon>
        <taxon>Paenibacillaceae</taxon>
        <taxon>Paenibacillus</taxon>
    </lineage>
</organism>
<dbReference type="CDD" id="cd09110">
    <property type="entry name" value="PLDc_CLS_1"/>
    <property type="match status" value="1"/>
</dbReference>
<accession>A0A0U2N2B3</accession>
<reference evidence="14 15" key="2">
    <citation type="journal article" date="2016" name="Genome Announc.">
        <title>Complete Genome Sequences of Two Interactive Moderate Thermophiles, Paenibacillus napthalenovorans 32O-Y and Paenibacillus sp. 32O-W.</title>
        <authorList>
            <person name="Butler R.R.III."/>
            <person name="Wang J."/>
            <person name="Stark B.C."/>
            <person name="Pombert J.F."/>
        </authorList>
    </citation>
    <scope>NUCLEOTIDE SEQUENCE [LARGE SCALE GENOMIC DNA]</scope>
    <source>
        <strain evidence="14 15">32O-Y</strain>
    </source>
</reference>
<keyword evidence="9 11" id="KW-0594">Phospholipid biosynthesis</keyword>
<dbReference type="AlphaFoldDB" id="A0A0U2N2B3"/>
<dbReference type="InterPro" id="IPR001736">
    <property type="entry name" value="PLipase_D/transphosphatidylase"/>
</dbReference>
<dbReference type="NCBIfam" id="TIGR04265">
    <property type="entry name" value="bac_cardiolipin"/>
    <property type="match status" value="1"/>
</dbReference>
<evidence type="ECO:0000256" key="4">
    <source>
        <dbReference type="ARBA" id="ARBA00022692"/>
    </source>
</evidence>
<dbReference type="InterPro" id="IPR022924">
    <property type="entry name" value="Cardiolipin_synthase"/>
</dbReference>
<keyword evidence="2 11" id="KW-0444">Lipid biosynthesis</keyword>
<dbReference type="FunFam" id="3.30.870.10:FF:000014">
    <property type="entry name" value="Cardiolipin synthase"/>
    <property type="match status" value="1"/>
</dbReference>
<dbReference type="OrthoDB" id="9762009at2"/>
<evidence type="ECO:0000313" key="14">
    <source>
        <dbReference type="EMBL" id="ALS25295.1"/>
    </source>
</evidence>
<dbReference type="EC" id="2.7.8.-" evidence="11 12"/>
<keyword evidence="6 11" id="KW-1133">Transmembrane helix</keyword>
<evidence type="ECO:0000256" key="3">
    <source>
        <dbReference type="ARBA" id="ARBA00022679"/>
    </source>
</evidence>